<dbReference type="PANTHER" id="PTHR38767">
    <property type="entry name" value="DNA POLYMERASE III SUBUNIT CHI"/>
    <property type="match status" value="1"/>
</dbReference>
<dbReference type="EMBL" id="SRXW01000001">
    <property type="protein sequence ID" value="TGY89864.1"/>
    <property type="molecule type" value="Genomic_DNA"/>
</dbReference>
<name>A0A4S2H2U3_9PROT</name>
<dbReference type="Gene3D" id="3.40.50.10110">
    <property type="entry name" value="DNA polymerase III subunit chi"/>
    <property type="match status" value="1"/>
</dbReference>
<proteinExistence type="predicted"/>
<dbReference type="SUPFAM" id="SSF102400">
    <property type="entry name" value="DNA polymerase III chi subunit"/>
    <property type="match status" value="1"/>
</dbReference>
<protein>
    <submittedName>
        <fullName evidence="1">DNA polymerase III subunit chi</fullName>
    </submittedName>
</protein>
<dbReference type="NCBIfam" id="NF004347">
    <property type="entry name" value="PRK05728.1-4"/>
    <property type="match status" value="1"/>
</dbReference>
<comment type="caution">
    <text evidence="1">The sequence shown here is derived from an EMBL/GenBank/DDBJ whole genome shotgun (WGS) entry which is preliminary data.</text>
</comment>
<dbReference type="GO" id="GO:0003677">
    <property type="term" value="F:DNA binding"/>
    <property type="evidence" value="ECO:0007669"/>
    <property type="project" value="InterPro"/>
</dbReference>
<sequence length="151" mass="16971">MSELWFYHLERASVDEALPELLGRLLERGGRALVVSPDEERLKSLDSHLWTFRDDAFLPHGLDTEPGAARQPVLLSATVRNVNGASMLFALDGTELDPQELKDWERVVVMFEAADEAGVARARALWAASKSAQIPVSYWRQSPQGRWEKKA</sequence>
<dbReference type="GO" id="GO:0032298">
    <property type="term" value="P:positive regulation of DNA-templated DNA replication initiation"/>
    <property type="evidence" value="ECO:0007669"/>
    <property type="project" value="TreeGrafter"/>
</dbReference>
<keyword evidence="2" id="KW-1185">Reference proteome</keyword>
<evidence type="ECO:0000313" key="2">
    <source>
        <dbReference type="Proteomes" id="UP000308054"/>
    </source>
</evidence>
<accession>A0A4S2H2U3</accession>
<dbReference type="InterPro" id="IPR036768">
    <property type="entry name" value="PolIII_chi_sf"/>
</dbReference>
<dbReference type="AlphaFoldDB" id="A0A4S2H2U3"/>
<dbReference type="PANTHER" id="PTHR38767:SF1">
    <property type="entry name" value="DNA POLYMERASE III SUBUNIT CHI"/>
    <property type="match status" value="1"/>
</dbReference>
<dbReference type="Proteomes" id="UP000308054">
    <property type="component" value="Unassembled WGS sequence"/>
</dbReference>
<dbReference type="Pfam" id="PF04364">
    <property type="entry name" value="DNA_pol3_chi"/>
    <property type="match status" value="1"/>
</dbReference>
<dbReference type="RefSeq" id="WP_135994361.1">
    <property type="nucleotide sequence ID" value="NZ_CP071057.1"/>
</dbReference>
<dbReference type="GO" id="GO:0003887">
    <property type="term" value="F:DNA-directed DNA polymerase activity"/>
    <property type="evidence" value="ECO:0007669"/>
    <property type="project" value="InterPro"/>
</dbReference>
<dbReference type="GO" id="GO:0006260">
    <property type="term" value="P:DNA replication"/>
    <property type="evidence" value="ECO:0007669"/>
    <property type="project" value="InterPro"/>
</dbReference>
<organism evidence="1 2">
    <name type="scientific">Marinicauda algicola</name>
    <dbReference type="NCBI Taxonomy" id="2029849"/>
    <lineage>
        <taxon>Bacteria</taxon>
        <taxon>Pseudomonadati</taxon>
        <taxon>Pseudomonadota</taxon>
        <taxon>Alphaproteobacteria</taxon>
        <taxon>Maricaulales</taxon>
        <taxon>Maricaulaceae</taxon>
        <taxon>Marinicauda</taxon>
    </lineage>
</organism>
<dbReference type="InterPro" id="IPR007459">
    <property type="entry name" value="DNA_pol3_chi"/>
</dbReference>
<reference evidence="1 2" key="1">
    <citation type="journal article" date="2017" name="Int. J. Syst. Evol. Microbiol.">
        <title>Marinicauda algicola sp. nov., isolated from a marine red alga Rhodosorus marinus.</title>
        <authorList>
            <person name="Jeong S.E."/>
            <person name="Jeon S.H."/>
            <person name="Chun B.H."/>
            <person name="Kim D.W."/>
            <person name="Jeon C.O."/>
        </authorList>
    </citation>
    <scope>NUCLEOTIDE SEQUENCE [LARGE SCALE GENOMIC DNA]</scope>
    <source>
        <strain evidence="1 2">JCM 31718</strain>
    </source>
</reference>
<evidence type="ECO:0000313" key="1">
    <source>
        <dbReference type="EMBL" id="TGY89864.1"/>
    </source>
</evidence>
<gene>
    <name evidence="1" type="ORF">E5163_01615</name>
</gene>
<dbReference type="OrthoDB" id="9795973at2"/>